<evidence type="ECO:0000256" key="4">
    <source>
        <dbReference type="ARBA" id="ARBA00022490"/>
    </source>
</evidence>
<proteinExistence type="inferred from homology"/>
<dbReference type="Pfam" id="PF00612">
    <property type="entry name" value="IQ"/>
    <property type="match status" value="1"/>
</dbReference>
<evidence type="ECO:0000256" key="7">
    <source>
        <dbReference type="ARBA" id="ARBA00023212"/>
    </source>
</evidence>
<keyword evidence="10" id="KW-0175">Coiled coil</keyword>
<dbReference type="AlphaFoldDB" id="A0AAV6UVC9"/>
<gene>
    <name evidence="11" type="ORF">JTE90_007998</name>
</gene>
<protein>
    <recommendedName>
        <fullName evidence="3">Dynein regulatory complex protein 9</fullName>
    </recommendedName>
    <alternativeName>
        <fullName evidence="9">IQ domain-containing protein G</fullName>
    </alternativeName>
</protein>
<evidence type="ECO:0000256" key="2">
    <source>
        <dbReference type="ARBA" id="ARBA00008222"/>
    </source>
</evidence>
<feature type="coiled-coil region" evidence="10">
    <location>
        <begin position="266"/>
        <end position="295"/>
    </location>
</feature>
<evidence type="ECO:0000313" key="12">
    <source>
        <dbReference type="Proteomes" id="UP000827092"/>
    </source>
</evidence>
<keyword evidence="5" id="KW-0282">Flagellum</keyword>
<dbReference type="Gene3D" id="1.20.5.190">
    <property type="match status" value="1"/>
</dbReference>
<evidence type="ECO:0000256" key="1">
    <source>
        <dbReference type="ARBA" id="ARBA00004611"/>
    </source>
</evidence>
<dbReference type="EMBL" id="JAFNEN010000238">
    <property type="protein sequence ID" value="KAG8188430.1"/>
    <property type="molecule type" value="Genomic_DNA"/>
</dbReference>
<dbReference type="SMART" id="SM00015">
    <property type="entry name" value="IQ"/>
    <property type="match status" value="1"/>
</dbReference>
<evidence type="ECO:0000256" key="6">
    <source>
        <dbReference type="ARBA" id="ARBA00023069"/>
    </source>
</evidence>
<keyword evidence="8" id="KW-0966">Cell projection</keyword>
<feature type="coiled-coil region" evidence="10">
    <location>
        <begin position="179"/>
        <end position="242"/>
    </location>
</feature>
<organism evidence="11 12">
    <name type="scientific">Oedothorax gibbosus</name>
    <dbReference type="NCBI Taxonomy" id="931172"/>
    <lineage>
        <taxon>Eukaryota</taxon>
        <taxon>Metazoa</taxon>
        <taxon>Ecdysozoa</taxon>
        <taxon>Arthropoda</taxon>
        <taxon>Chelicerata</taxon>
        <taxon>Arachnida</taxon>
        <taxon>Araneae</taxon>
        <taxon>Araneomorphae</taxon>
        <taxon>Entelegynae</taxon>
        <taxon>Araneoidea</taxon>
        <taxon>Linyphiidae</taxon>
        <taxon>Erigoninae</taxon>
        <taxon>Oedothorax</taxon>
    </lineage>
</organism>
<dbReference type="InterPro" id="IPR042618">
    <property type="entry name" value="IQCG"/>
</dbReference>
<evidence type="ECO:0000256" key="9">
    <source>
        <dbReference type="ARBA" id="ARBA00032183"/>
    </source>
</evidence>
<keyword evidence="7" id="KW-0206">Cytoskeleton</keyword>
<dbReference type="PANTHER" id="PTHR14871:SF1">
    <property type="entry name" value="DYNEIN REGULATORY COMPLEX PROTEIN 9"/>
    <property type="match status" value="1"/>
</dbReference>
<keyword evidence="4" id="KW-0963">Cytoplasm</keyword>
<comment type="similarity">
    <text evidence="2">Belongs to the DRC9 family.</text>
</comment>
<comment type="caution">
    <text evidence="11">The sequence shown here is derived from an EMBL/GenBank/DDBJ whole genome shotgun (WGS) entry which is preliminary data.</text>
</comment>
<evidence type="ECO:0000256" key="10">
    <source>
        <dbReference type="SAM" id="Coils"/>
    </source>
</evidence>
<sequence>MNSKKLKSNDVKIILGILRRLEERLYLLRVSICDTEGIKSLKDRLLQIYSDSDFGDKTELLPQLECKERNVVLDCCDIEIALGNVLHELTQRGTFKSLFEFVQDKEGIYENFGKRQNLLNTKREQVEELKRQLSTLGKQSNSTVLLQQDKSIFSVRETNSEENISYLKQLLKERIKSKKEYYEHLFKEINEKREELQREVEMQNHANIQIFSSSLLRFEEQVESLDEELRKTFDDLAMKKREVAVLKKYKRFNLEKLEMVTKEISIRKEVIEKDKHEKEMERQRLEEERKKNNAATLIQAQWRGTMVRKYLGPFKKLKKKKRKKGKKRK</sequence>
<keyword evidence="6" id="KW-0969">Cilium</keyword>
<reference evidence="11 12" key="1">
    <citation type="journal article" date="2022" name="Nat. Ecol. Evol.">
        <title>A masculinizing supergene underlies an exaggerated male reproductive morph in a spider.</title>
        <authorList>
            <person name="Hendrickx F."/>
            <person name="De Corte Z."/>
            <person name="Sonet G."/>
            <person name="Van Belleghem S.M."/>
            <person name="Kostlbacher S."/>
            <person name="Vangestel C."/>
        </authorList>
    </citation>
    <scope>NUCLEOTIDE SEQUENCE [LARGE SCALE GENOMIC DNA]</scope>
    <source>
        <strain evidence="11">W744_W776</strain>
    </source>
</reference>
<dbReference type="CDD" id="cd23766">
    <property type="entry name" value="IQCG"/>
    <property type="match status" value="1"/>
</dbReference>
<comment type="subcellular location">
    <subcellularLocation>
        <location evidence="1">Cytoplasm</location>
        <location evidence="1">Cytoskeleton</location>
        <location evidence="1">Flagellum axoneme</location>
    </subcellularLocation>
</comment>
<evidence type="ECO:0000256" key="5">
    <source>
        <dbReference type="ARBA" id="ARBA00022846"/>
    </source>
</evidence>
<evidence type="ECO:0000256" key="8">
    <source>
        <dbReference type="ARBA" id="ARBA00023273"/>
    </source>
</evidence>
<keyword evidence="12" id="KW-1185">Reference proteome</keyword>
<dbReference type="GO" id="GO:0031514">
    <property type="term" value="C:motile cilium"/>
    <property type="evidence" value="ECO:0007669"/>
    <property type="project" value="TreeGrafter"/>
</dbReference>
<dbReference type="PANTHER" id="PTHR14871">
    <property type="entry name" value="DYNEIN REGULATORY COMPLEX PROTEIN 9"/>
    <property type="match status" value="1"/>
</dbReference>
<accession>A0AAV6UVC9</accession>
<evidence type="ECO:0000256" key="3">
    <source>
        <dbReference type="ARBA" id="ARBA00013738"/>
    </source>
</evidence>
<dbReference type="Proteomes" id="UP000827092">
    <property type="component" value="Unassembled WGS sequence"/>
</dbReference>
<evidence type="ECO:0000313" key="11">
    <source>
        <dbReference type="EMBL" id="KAG8188430.1"/>
    </source>
</evidence>
<name>A0AAV6UVC9_9ARAC</name>
<dbReference type="InterPro" id="IPR000048">
    <property type="entry name" value="IQ_motif_EF-hand-BS"/>
</dbReference>
<dbReference type="GO" id="GO:0005737">
    <property type="term" value="C:cytoplasm"/>
    <property type="evidence" value="ECO:0007669"/>
    <property type="project" value="TreeGrafter"/>
</dbReference>
<dbReference type="GO" id="GO:0044782">
    <property type="term" value="P:cilium organization"/>
    <property type="evidence" value="ECO:0007669"/>
    <property type="project" value="TreeGrafter"/>
</dbReference>
<dbReference type="PROSITE" id="PS50096">
    <property type="entry name" value="IQ"/>
    <property type="match status" value="1"/>
</dbReference>